<organism evidence="1 2">
    <name type="scientific">Theobroma cacao</name>
    <name type="common">Cacao</name>
    <name type="synonym">Cocoa</name>
    <dbReference type="NCBI Taxonomy" id="3641"/>
    <lineage>
        <taxon>Eukaryota</taxon>
        <taxon>Viridiplantae</taxon>
        <taxon>Streptophyta</taxon>
        <taxon>Embryophyta</taxon>
        <taxon>Tracheophyta</taxon>
        <taxon>Spermatophyta</taxon>
        <taxon>Magnoliopsida</taxon>
        <taxon>eudicotyledons</taxon>
        <taxon>Gunneridae</taxon>
        <taxon>Pentapetalae</taxon>
        <taxon>rosids</taxon>
        <taxon>malvids</taxon>
        <taxon>Malvales</taxon>
        <taxon>Malvaceae</taxon>
        <taxon>Byttnerioideae</taxon>
        <taxon>Theobroma</taxon>
    </lineage>
</organism>
<evidence type="ECO:0000313" key="1">
    <source>
        <dbReference type="EMBL" id="EOY20837.1"/>
    </source>
</evidence>
<evidence type="ECO:0000313" key="2">
    <source>
        <dbReference type="Proteomes" id="UP000026915"/>
    </source>
</evidence>
<proteinExistence type="predicted"/>
<dbReference type="InParanoid" id="A0A061FVD7"/>
<dbReference type="Proteomes" id="UP000026915">
    <property type="component" value="Chromosome 3"/>
</dbReference>
<reference evidence="1 2" key="1">
    <citation type="journal article" date="2013" name="Genome Biol.">
        <title>The genome sequence of the most widely cultivated cacao type and its use to identify candidate genes regulating pod color.</title>
        <authorList>
            <person name="Motamayor J.C."/>
            <person name="Mockaitis K."/>
            <person name="Schmutz J."/>
            <person name="Haiminen N."/>
            <person name="Iii D.L."/>
            <person name="Cornejo O."/>
            <person name="Findley S.D."/>
            <person name="Zheng P."/>
            <person name="Utro F."/>
            <person name="Royaert S."/>
            <person name="Saski C."/>
            <person name="Jenkins J."/>
            <person name="Podicheti R."/>
            <person name="Zhao M."/>
            <person name="Scheffler B.E."/>
            <person name="Stack J.C."/>
            <person name="Feltus F.A."/>
            <person name="Mustiga G.M."/>
            <person name="Amores F."/>
            <person name="Phillips W."/>
            <person name="Marelli J.P."/>
            <person name="May G.D."/>
            <person name="Shapiro H."/>
            <person name="Ma J."/>
            <person name="Bustamante C.D."/>
            <person name="Schnell R.J."/>
            <person name="Main D."/>
            <person name="Gilbert D."/>
            <person name="Parida L."/>
            <person name="Kuhn D.N."/>
        </authorList>
    </citation>
    <scope>NUCLEOTIDE SEQUENCE [LARGE SCALE GENOMIC DNA]</scope>
    <source>
        <strain evidence="2">cv. Matina 1-6</strain>
    </source>
</reference>
<dbReference type="Gramene" id="EOY20837">
    <property type="protein sequence ID" value="EOY20837"/>
    <property type="gene ID" value="TCM_012177"/>
</dbReference>
<dbReference type="EMBL" id="CM001881">
    <property type="protein sequence ID" value="EOY20837.1"/>
    <property type="molecule type" value="Genomic_DNA"/>
</dbReference>
<keyword evidence="2" id="KW-1185">Reference proteome</keyword>
<sequence length="90" mass="10146">MEGRVLRDNYGTILLQFSKQLVGVMQVWLNCLLLKKPCFSLLLPFGSELMNLSSKVTVLMLWNKPQILNLPFACNSPIPLLKKALADLKS</sequence>
<name>A0A061FVD7_THECC</name>
<accession>A0A061FVD7</accession>
<protein>
    <submittedName>
        <fullName evidence="1">Uncharacterized protein</fullName>
    </submittedName>
</protein>
<gene>
    <name evidence="1" type="ORF">TCM_012177</name>
</gene>
<dbReference type="HOGENOM" id="CLU_2445222_0_0_1"/>
<dbReference type="AlphaFoldDB" id="A0A061FVD7"/>